<dbReference type="GO" id="GO:0005886">
    <property type="term" value="C:plasma membrane"/>
    <property type="evidence" value="ECO:0007669"/>
    <property type="project" value="UniProtKB-SubCell"/>
</dbReference>
<protein>
    <submittedName>
        <fullName evidence="8">MFS transporter</fullName>
    </submittedName>
</protein>
<feature type="transmembrane region" description="Helical" evidence="7">
    <location>
        <begin position="271"/>
        <end position="292"/>
    </location>
</feature>
<dbReference type="SUPFAM" id="SSF103473">
    <property type="entry name" value="MFS general substrate transporter"/>
    <property type="match status" value="1"/>
</dbReference>
<dbReference type="PANTHER" id="PTHR23513">
    <property type="entry name" value="INTEGRAL MEMBRANE EFFLUX PROTEIN-RELATED"/>
    <property type="match status" value="1"/>
</dbReference>
<feature type="transmembrane region" description="Helical" evidence="7">
    <location>
        <begin position="245"/>
        <end position="265"/>
    </location>
</feature>
<keyword evidence="4 7" id="KW-1133">Transmembrane helix</keyword>
<dbReference type="InterPro" id="IPR036259">
    <property type="entry name" value="MFS_trans_sf"/>
</dbReference>
<name>A0A329KZM9_9MYCO</name>
<comment type="subcellular location">
    <subcellularLocation>
        <location evidence="1">Cell membrane</location>
        <topology evidence="1">Multi-pass membrane protein</topology>
    </subcellularLocation>
</comment>
<evidence type="ECO:0000313" key="9">
    <source>
        <dbReference type="Proteomes" id="UP000250347"/>
    </source>
</evidence>
<reference evidence="8 9" key="1">
    <citation type="submission" date="2018-06" db="EMBL/GenBank/DDBJ databases">
        <title>NTM in soil in Japan.</title>
        <authorList>
            <person name="Ohya K."/>
        </authorList>
    </citation>
    <scope>NUCLEOTIDE SEQUENCE [LARGE SCALE GENOMIC DNA]</scope>
    <source>
        <strain evidence="8 9">GF76</strain>
    </source>
</reference>
<evidence type="ECO:0000256" key="6">
    <source>
        <dbReference type="SAM" id="MobiDB-lite"/>
    </source>
</evidence>
<dbReference type="Pfam" id="PF07690">
    <property type="entry name" value="MFS_1"/>
    <property type="match status" value="1"/>
</dbReference>
<feature type="transmembrane region" description="Helical" evidence="7">
    <location>
        <begin position="144"/>
        <end position="163"/>
    </location>
</feature>
<dbReference type="Proteomes" id="UP000250347">
    <property type="component" value="Unassembled WGS sequence"/>
</dbReference>
<dbReference type="AlphaFoldDB" id="A0A329KZM9"/>
<evidence type="ECO:0000256" key="5">
    <source>
        <dbReference type="ARBA" id="ARBA00023136"/>
    </source>
</evidence>
<comment type="caution">
    <text evidence="8">The sequence shown here is derived from an EMBL/GenBank/DDBJ whole genome shotgun (WGS) entry which is preliminary data.</text>
</comment>
<evidence type="ECO:0000256" key="1">
    <source>
        <dbReference type="ARBA" id="ARBA00004651"/>
    </source>
</evidence>
<feature type="transmembrane region" description="Helical" evidence="7">
    <location>
        <begin position="175"/>
        <end position="193"/>
    </location>
</feature>
<gene>
    <name evidence="8" type="ORF">DQP58_01840</name>
</gene>
<keyword evidence="3 7" id="KW-0812">Transmembrane</keyword>
<feature type="transmembrane region" description="Helical" evidence="7">
    <location>
        <begin position="372"/>
        <end position="393"/>
    </location>
</feature>
<sequence>MASQPGRRPSKNAASQHPGAANYPAGEGADRRARRPSMPSANRYLPPLGHQPEPNRSSDAPPRAPASGERITVTRAAALRSREMGSRMYWMVQRAATADGADKSGLTALTWPVVANFAVDAAMAVALANTLFFAAATGESKGRVALYLLITIAPFAVIAPLIGPALDRLQHGRRVALAASFALRTALAVLLVMNYDGATGSFPSWVLYPCALAMMVFSKSFSVLRSAVTPRVMPPTIDLVRVNARLTMFGLLGGTIVGGAIAGGVEFVCTHLFKLPGALFVVIAVTIAGAMLSMRIPRWVEVTAGEVPATLSYRQDSEPLRRSWHQEVSGALRQPLGRNIITSLWGNCTIKVMVGFLFLYPAFVAKAHQANGWAQVAMLGVIGAAAGIGNFVGNFTSARLKLGRPAALVVRCTVAVSAVALAASVAGNLVVAVIATLVTSGASAIAKASLDASLQNDLPEESRASGFGRSESTLQLAWVLGGAVGVLVYTELWVGFTAVTALLILGLAQTLVSFRGNSLIPGLGGNRPIMVEQEGTRRGAGAAAVVAE</sequence>
<keyword evidence="2" id="KW-1003">Cell membrane</keyword>
<dbReference type="GO" id="GO:0022857">
    <property type="term" value="F:transmembrane transporter activity"/>
    <property type="evidence" value="ECO:0007669"/>
    <property type="project" value="InterPro"/>
</dbReference>
<evidence type="ECO:0000256" key="4">
    <source>
        <dbReference type="ARBA" id="ARBA00022989"/>
    </source>
</evidence>
<accession>A0A329KZM9</accession>
<evidence type="ECO:0000313" key="8">
    <source>
        <dbReference type="EMBL" id="RAU99942.1"/>
    </source>
</evidence>
<feature type="transmembrane region" description="Helical" evidence="7">
    <location>
        <begin position="495"/>
        <end position="514"/>
    </location>
</feature>
<proteinExistence type="predicted"/>
<dbReference type="RefSeq" id="WP_112706809.1">
    <property type="nucleotide sequence ID" value="NZ_QMEU01000003.1"/>
</dbReference>
<dbReference type="InterPro" id="IPR011701">
    <property type="entry name" value="MFS"/>
</dbReference>
<dbReference type="EMBL" id="QMEU01000003">
    <property type="protein sequence ID" value="RAU99942.1"/>
    <property type="molecule type" value="Genomic_DNA"/>
</dbReference>
<feature type="transmembrane region" description="Helical" evidence="7">
    <location>
        <begin position="113"/>
        <end position="138"/>
    </location>
</feature>
<feature type="transmembrane region" description="Helical" evidence="7">
    <location>
        <begin position="205"/>
        <end position="224"/>
    </location>
</feature>
<keyword evidence="5 7" id="KW-0472">Membrane</keyword>
<evidence type="ECO:0000256" key="2">
    <source>
        <dbReference type="ARBA" id="ARBA00022475"/>
    </source>
</evidence>
<evidence type="ECO:0000256" key="7">
    <source>
        <dbReference type="SAM" id="Phobius"/>
    </source>
</evidence>
<feature type="region of interest" description="Disordered" evidence="6">
    <location>
        <begin position="1"/>
        <end position="71"/>
    </location>
</feature>
<organism evidence="8 9">
    <name type="scientific">Mycobacterium colombiense</name>
    <dbReference type="NCBI Taxonomy" id="339268"/>
    <lineage>
        <taxon>Bacteria</taxon>
        <taxon>Bacillati</taxon>
        <taxon>Actinomycetota</taxon>
        <taxon>Actinomycetes</taxon>
        <taxon>Mycobacteriales</taxon>
        <taxon>Mycobacteriaceae</taxon>
        <taxon>Mycobacterium</taxon>
        <taxon>Mycobacterium avium complex (MAC)</taxon>
    </lineage>
</organism>
<dbReference type="PANTHER" id="PTHR23513:SF18">
    <property type="entry name" value="INTEGRAL MEMBRANE PROTEIN"/>
    <property type="match status" value="1"/>
</dbReference>
<dbReference type="Gene3D" id="1.20.1250.20">
    <property type="entry name" value="MFS general substrate transporter like domains"/>
    <property type="match status" value="1"/>
</dbReference>
<evidence type="ECO:0000256" key="3">
    <source>
        <dbReference type="ARBA" id="ARBA00022692"/>
    </source>
</evidence>
<feature type="transmembrane region" description="Helical" evidence="7">
    <location>
        <begin position="340"/>
        <end position="360"/>
    </location>
</feature>